<dbReference type="AlphaFoldDB" id="A0A564Y1K5"/>
<evidence type="ECO:0000313" key="6">
    <source>
        <dbReference type="Proteomes" id="UP000321570"/>
    </source>
</evidence>
<evidence type="ECO:0000313" key="3">
    <source>
        <dbReference type="EMBL" id="VUZ48078.1"/>
    </source>
</evidence>
<evidence type="ECO:0000313" key="4">
    <source>
        <dbReference type="EMBL" id="VUZ54577.1"/>
    </source>
</evidence>
<reference evidence="2 6" key="1">
    <citation type="submission" date="2019-07" db="EMBL/GenBank/DDBJ databases">
        <authorList>
            <person name="Jastrzebski P J."/>
            <person name="Paukszto L."/>
            <person name="Jastrzebski P J."/>
        </authorList>
    </citation>
    <scope>NUCLEOTIDE SEQUENCE [LARGE SCALE GENOMIC DNA]</scope>
    <source>
        <strain evidence="2 6">WMS-il1</strain>
    </source>
</reference>
<evidence type="ECO:0000256" key="1">
    <source>
        <dbReference type="SAM" id="MobiDB-lite"/>
    </source>
</evidence>
<dbReference type="Proteomes" id="UP000321570">
    <property type="component" value="Unassembled WGS sequence"/>
</dbReference>
<dbReference type="EMBL" id="CABIJS010000046">
    <property type="protein sequence ID" value="VUZ41107.1"/>
    <property type="molecule type" value="Genomic_DNA"/>
</dbReference>
<feature type="region of interest" description="Disordered" evidence="1">
    <location>
        <begin position="102"/>
        <end position="143"/>
    </location>
</feature>
<organism evidence="2 6">
    <name type="scientific">Hymenolepis diminuta</name>
    <name type="common">Rat tapeworm</name>
    <dbReference type="NCBI Taxonomy" id="6216"/>
    <lineage>
        <taxon>Eukaryota</taxon>
        <taxon>Metazoa</taxon>
        <taxon>Spiralia</taxon>
        <taxon>Lophotrochozoa</taxon>
        <taxon>Platyhelminthes</taxon>
        <taxon>Cestoda</taxon>
        <taxon>Eucestoda</taxon>
        <taxon>Cyclophyllidea</taxon>
        <taxon>Hymenolepididae</taxon>
        <taxon>Hymenolepis</taxon>
    </lineage>
</organism>
<sequence length="143" mass="16034">METENERRSVVGKFHQDSEDTYALPKMDLIFVTGSHAYPALLANPEVHLLGFNELTPHEQARVKKFTREKWEKVMEGDLAVSEQELIADAEKIILQDLADAKTEKSSNNENRAAQANKEAVADRTRVSRKLPSEVKSGSIKGN</sequence>
<accession>A0A564Y1K5</accession>
<proteinExistence type="predicted"/>
<keyword evidence="6" id="KW-1185">Reference proteome</keyword>
<gene>
    <name evidence="5" type="ORF">WMSIL1_LOCUS12589</name>
    <name evidence="4" type="ORF">WMSIL1_LOCUS12595</name>
    <name evidence="2" type="ORF">WMSIL1_LOCUS2012</name>
    <name evidence="3" type="ORF">WMSIL1_LOCUS7490</name>
</gene>
<name>A0A564Y1K5_HYMDI</name>
<dbReference type="EMBL" id="CABIJS010000665">
    <property type="protein sequence ID" value="VUZ54577.1"/>
    <property type="molecule type" value="Genomic_DNA"/>
</dbReference>
<dbReference type="EMBL" id="CABIJS010000665">
    <property type="protein sequence ID" value="VUZ54583.1"/>
    <property type="molecule type" value="Genomic_DNA"/>
</dbReference>
<dbReference type="EMBL" id="CABIJS010000276">
    <property type="protein sequence ID" value="VUZ48078.1"/>
    <property type="molecule type" value="Genomic_DNA"/>
</dbReference>
<protein>
    <submittedName>
        <fullName evidence="2">Uncharacterized protein</fullName>
    </submittedName>
</protein>
<evidence type="ECO:0000313" key="5">
    <source>
        <dbReference type="EMBL" id="VUZ54583.1"/>
    </source>
</evidence>
<evidence type="ECO:0000313" key="2">
    <source>
        <dbReference type="EMBL" id="VUZ41107.1"/>
    </source>
</evidence>